<evidence type="ECO:0000313" key="1">
    <source>
        <dbReference type="EMBL" id="PKI26402.1"/>
    </source>
</evidence>
<keyword evidence="2" id="KW-1185">Reference proteome</keyword>
<organism evidence="1 2">
    <name type="scientific">Punica granatum</name>
    <name type="common">Pomegranate</name>
    <dbReference type="NCBI Taxonomy" id="22663"/>
    <lineage>
        <taxon>Eukaryota</taxon>
        <taxon>Viridiplantae</taxon>
        <taxon>Streptophyta</taxon>
        <taxon>Embryophyta</taxon>
        <taxon>Tracheophyta</taxon>
        <taxon>Spermatophyta</taxon>
        <taxon>Magnoliopsida</taxon>
        <taxon>eudicotyledons</taxon>
        <taxon>Gunneridae</taxon>
        <taxon>Pentapetalae</taxon>
        <taxon>rosids</taxon>
        <taxon>malvids</taxon>
        <taxon>Myrtales</taxon>
        <taxon>Lythraceae</taxon>
        <taxon>Punica</taxon>
    </lineage>
</organism>
<dbReference type="EMBL" id="PGOL01029780">
    <property type="protein sequence ID" value="PKI26402.1"/>
    <property type="molecule type" value="Genomic_DNA"/>
</dbReference>
<evidence type="ECO:0000313" key="2">
    <source>
        <dbReference type="Proteomes" id="UP000233551"/>
    </source>
</evidence>
<proteinExistence type="predicted"/>
<feature type="non-terminal residue" evidence="1">
    <location>
        <position position="49"/>
    </location>
</feature>
<accession>A0A2I0HGQ0</accession>
<reference evidence="1 2" key="1">
    <citation type="submission" date="2017-11" db="EMBL/GenBank/DDBJ databases">
        <title>De-novo sequencing of pomegranate (Punica granatum L.) genome.</title>
        <authorList>
            <person name="Akparov Z."/>
            <person name="Amiraslanov A."/>
            <person name="Hajiyeva S."/>
            <person name="Abbasov M."/>
            <person name="Kaur K."/>
            <person name="Hamwieh A."/>
            <person name="Solovyev V."/>
            <person name="Salamov A."/>
            <person name="Braich B."/>
            <person name="Kosarev P."/>
            <person name="Mahmoud A."/>
            <person name="Hajiyev E."/>
            <person name="Babayeva S."/>
            <person name="Izzatullayeva V."/>
            <person name="Mammadov A."/>
            <person name="Mammadov A."/>
            <person name="Sharifova S."/>
            <person name="Ojaghi J."/>
            <person name="Eynullazada K."/>
            <person name="Bayramov B."/>
            <person name="Abdulazimova A."/>
            <person name="Shahmuradov I."/>
        </authorList>
    </citation>
    <scope>NUCLEOTIDE SEQUENCE [LARGE SCALE GENOMIC DNA]</scope>
    <source>
        <strain evidence="2">cv. AG2017</strain>
        <tissue evidence="1">Leaf</tissue>
    </source>
</reference>
<dbReference type="AlphaFoldDB" id="A0A2I0HGQ0"/>
<dbReference type="Proteomes" id="UP000233551">
    <property type="component" value="Unassembled WGS sequence"/>
</dbReference>
<protein>
    <submittedName>
        <fullName evidence="1">Uncharacterized protein</fullName>
    </submittedName>
</protein>
<sequence length="49" mass="5347">MSGNSLNRSRGDFVGSSKLKEPLGLTLREVAESPFWLPRAMDGLLSPTQ</sequence>
<gene>
    <name evidence="1" type="ORF">CRG98_048909</name>
</gene>
<name>A0A2I0HGQ0_PUNGR</name>
<comment type="caution">
    <text evidence="1">The sequence shown here is derived from an EMBL/GenBank/DDBJ whole genome shotgun (WGS) entry which is preliminary data.</text>
</comment>